<keyword evidence="3" id="KW-0804">Transcription</keyword>
<evidence type="ECO:0000256" key="2">
    <source>
        <dbReference type="ARBA" id="ARBA00023125"/>
    </source>
</evidence>
<dbReference type="InterPro" id="IPR054156">
    <property type="entry name" value="YxaF_TetR_C"/>
</dbReference>
<dbReference type="SUPFAM" id="SSF46689">
    <property type="entry name" value="Homeodomain-like"/>
    <property type="match status" value="1"/>
</dbReference>
<dbReference type="HOGENOM" id="CLU_069356_28_2_6"/>
<feature type="domain" description="HTH tetR-type" evidence="5">
    <location>
        <begin position="9"/>
        <end position="69"/>
    </location>
</feature>
<evidence type="ECO:0000256" key="1">
    <source>
        <dbReference type="ARBA" id="ARBA00023015"/>
    </source>
</evidence>
<dbReference type="RefSeq" id="WP_003181013.1">
    <property type="nucleotide sequence ID" value="NZ_CM001558.1"/>
</dbReference>
<dbReference type="PANTHER" id="PTHR47506:SF7">
    <property type="entry name" value="TRANSCRIPTIONAL REGULATORY PROTEIN"/>
    <property type="match status" value="1"/>
</dbReference>
<name>J2MST7_PSEFQ</name>
<dbReference type="InterPro" id="IPR001647">
    <property type="entry name" value="HTH_TetR"/>
</dbReference>
<dbReference type="PANTHER" id="PTHR47506">
    <property type="entry name" value="TRANSCRIPTIONAL REGULATORY PROTEIN"/>
    <property type="match status" value="1"/>
</dbReference>
<gene>
    <name evidence="6" type="ORF">PflQ2_2373</name>
</gene>
<organism evidence="6">
    <name type="scientific">Pseudomonas fluorescens (strain Q2-87)</name>
    <dbReference type="NCBI Taxonomy" id="1038922"/>
    <lineage>
        <taxon>Bacteria</taxon>
        <taxon>Pseudomonadati</taxon>
        <taxon>Pseudomonadota</taxon>
        <taxon>Gammaproteobacteria</taxon>
        <taxon>Pseudomonadales</taxon>
        <taxon>Pseudomonadaceae</taxon>
        <taxon>Pseudomonas</taxon>
    </lineage>
</organism>
<dbReference type="Gene3D" id="1.10.10.60">
    <property type="entry name" value="Homeodomain-like"/>
    <property type="match status" value="1"/>
</dbReference>
<dbReference type="Pfam" id="PF21993">
    <property type="entry name" value="TetR_C_13_2"/>
    <property type="match status" value="1"/>
</dbReference>
<dbReference type="InterPro" id="IPR036271">
    <property type="entry name" value="Tet_transcr_reg_TetR-rel_C_sf"/>
</dbReference>
<dbReference type="AlphaFoldDB" id="J2MST7"/>
<dbReference type="PRINTS" id="PR00455">
    <property type="entry name" value="HTHTETR"/>
</dbReference>
<evidence type="ECO:0000259" key="5">
    <source>
        <dbReference type="PROSITE" id="PS50977"/>
    </source>
</evidence>
<proteinExistence type="predicted"/>
<reference evidence="6" key="1">
    <citation type="journal article" date="2012" name="PLoS Genet.">
        <title>Comparative Genomics of Plant-Associated Pseudomonas spp.: Insights into Diversity and Inheritance of Traits Involved in Multitrophic Interactions.</title>
        <authorList>
            <person name="Loper J.E."/>
            <person name="Hassan K.A."/>
            <person name="Mavrodi D.V."/>
            <person name="Davis E.W.II."/>
            <person name="Lim C.K."/>
            <person name="Shaffer B.T."/>
            <person name="Elbourne L.D."/>
            <person name="Stockwell V.O."/>
            <person name="Hartney S.L."/>
            <person name="Breakwell K."/>
            <person name="Henkels M.D."/>
            <person name="Tetu S.G."/>
            <person name="Rangel L.I."/>
            <person name="Kidarsa T.A."/>
            <person name="Wilson N.L."/>
            <person name="van de Mortel J.E."/>
            <person name="Song C."/>
            <person name="Blumhagen R."/>
            <person name="Radune D."/>
            <person name="Hostetler J.B."/>
            <person name="Brinkac L.M."/>
            <person name="Durkin A.S."/>
            <person name="Kluepfel D.A."/>
            <person name="Wechter W.P."/>
            <person name="Anderson A.J."/>
            <person name="Kim Y.C."/>
            <person name="Pierson L.S.III."/>
            <person name="Pierson E.A."/>
            <person name="Lindow S.E."/>
            <person name="Kobayashi D.Y."/>
            <person name="Raaijmakers J.M."/>
            <person name="Weller D.M."/>
            <person name="Thomashow L.S."/>
            <person name="Allen A.E."/>
            <person name="Paulsen I.T."/>
        </authorList>
    </citation>
    <scope>NUCLEOTIDE SEQUENCE [LARGE SCALE GENOMIC DNA]</scope>
    <source>
        <strain evidence="6">Q2-87</strain>
    </source>
</reference>
<comment type="caution">
    <text evidence="6">The sequence shown here is derived from an EMBL/GenBank/DDBJ whole genome shotgun (WGS) entry which is preliminary data.</text>
</comment>
<evidence type="ECO:0000256" key="3">
    <source>
        <dbReference type="ARBA" id="ARBA00023163"/>
    </source>
</evidence>
<dbReference type="GO" id="GO:0003677">
    <property type="term" value="F:DNA binding"/>
    <property type="evidence" value="ECO:0007669"/>
    <property type="project" value="UniProtKB-UniRule"/>
</dbReference>
<sequence>MRKTRDEAAATRRRIIESSRSEFQRNGIDGSGLTGLMAASGLTQGGFYKHFKSKAHLVSETTASAVTDLADQLDELAREEEGALEAIVRAYLSPGHRDGDKGCPYAGLGSELARGDQHVRGVAVEGFEQMVNVLSRQITDAPAEIARERAILTMCAMMGALTIARIAKGEALSDEVLQAVSAQLMHGLQARGEGCDERYGPGQ</sequence>
<accession>J2MST7</accession>
<dbReference type="PATRIC" id="fig|1038922.3.peg.3154"/>
<keyword evidence="2 4" id="KW-0238">DNA-binding</keyword>
<dbReference type="Pfam" id="PF00440">
    <property type="entry name" value="TetR_N"/>
    <property type="match status" value="1"/>
</dbReference>
<keyword evidence="1" id="KW-0805">Transcription regulation</keyword>
<dbReference type="EMBL" id="AGBM01000001">
    <property type="protein sequence ID" value="EJL04112.1"/>
    <property type="molecule type" value="Genomic_DNA"/>
</dbReference>
<evidence type="ECO:0000256" key="4">
    <source>
        <dbReference type="PROSITE-ProRule" id="PRU00335"/>
    </source>
</evidence>
<dbReference type="SUPFAM" id="SSF48498">
    <property type="entry name" value="Tetracyclin repressor-like, C-terminal domain"/>
    <property type="match status" value="1"/>
</dbReference>
<protein>
    <submittedName>
        <fullName evidence="6">Transcriptional regulator, TetR family</fullName>
    </submittedName>
</protein>
<dbReference type="Gene3D" id="1.10.357.10">
    <property type="entry name" value="Tetracycline Repressor, domain 2"/>
    <property type="match status" value="1"/>
</dbReference>
<dbReference type="Proteomes" id="UP000007289">
    <property type="component" value="Chromosome"/>
</dbReference>
<evidence type="ECO:0000313" key="6">
    <source>
        <dbReference type="EMBL" id="EJL04112.1"/>
    </source>
</evidence>
<dbReference type="InterPro" id="IPR009057">
    <property type="entry name" value="Homeodomain-like_sf"/>
</dbReference>
<dbReference type="eggNOG" id="COG1309">
    <property type="taxonomic scope" value="Bacteria"/>
</dbReference>
<dbReference type="PROSITE" id="PS50977">
    <property type="entry name" value="HTH_TETR_2"/>
    <property type="match status" value="1"/>
</dbReference>
<feature type="DNA-binding region" description="H-T-H motif" evidence="4">
    <location>
        <begin position="32"/>
        <end position="51"/>
    </location>
</feature>